<proteinExistence type="inferred from homology"/>
<name>A0A6N3H016_9ENTR</name>
<dbReference type="PANTHER" id="PTHR43481">
    <property type="entry name" value="FRUCTOSE-1-PHOSPHATE PHOSPHATASE"/>
    <property type="match status" value="1"/>
</dbReference>
<reference evidence="3" key="1">
    <citation type="submission" date="2019-11" db="EMBL/GenBank/DDBJ databases">
        <authorList>
            <person name="Feng L."/>
        </authorList>
    </citation>
    <scope>NUCLEOTIDE SEQUENCE</scope>
    <source>
        <strain evidence="3">EMassiliensisLFYP7</strain>
    </source>
</reference>
<dbReference type="PRINTS" id="PR00413">
    <property type="entry name" value="HADHALOGNASE"/>
</dbReference>
<protein>
    <submittedName>
        <fullName evidence="3">Fructose-1-phosphate phosphatase YqaB</fullName>
        <ecNumber evidence="3">3.1.3.-</ecNumber>
    </submittedName>
</protein>
<dbReference type="SFLD" id="SFLDS00003">
    <property type="entry name" value="Haloacid_Dehalogenase"/>
    <property type="match status" value="1"/>
</dbReference>
<evidence type="ECO:0000256" key="2">
    <source>
        <dbReference type="ARBA" id="ARBA00022723"/>
    </source>
</evidence>
<dbReference type="EMBL" id="CACRTZ010000037">
    <property type="protein sequence ID" value="VYU70254.1"/>
    <property type="molecule type" value="Genomic_DNA"/>
</dbReference>
<dbReference type="SFLD" id="SFLDG01135">
    <property type="entry name" value="C1.5.6:_HAD__Beta-PGM__Phospha"/>
    <property type="match status" value="1"/>
</dbReference>
<organism evidence="3">
    <name type="scientific">Phytobacter massiliensis</name>
    <dbReference type="NCBI Taxonomy" id="1485952"/>
    <lineage>
        <taxon>Bacteria</taxon>
        <taxon>Pseudomonadati</taxon>
        <taxon>Pseudomonadota</taxon>
        <taxon>Gammaproteobacteria</taxon>
        <taxon>Enterobacterales</taxon>
        <taxon>Enterobacteriaceae</taxon>
        <taxon>Phytobacter</taxon>
    </lineage>
</organism>
<dbReference type="EC" id="3.1.3.-" evidence="3"/>
<dbReference type="Pfam" id="PF00702">
    <property type="entry name" value="Hydrolase"/>
    <property type="match status" value="1"/>
</dbReference>
<keyword evidence="3" id="KW-0378">Hydrolase</keyword>
<dbReference type="InterPro" id="IPR036412">
    <property type="entry name" value="HAD-like_sf"/>
</dbReference>
<dbReference type="Gene3D" id="3.40.50.1000">
    <property type="entry name" value="HAD superfamily/HAD-like"/>
    <property type="match status" value="1"/>
</dbReference>
<dbReference type="CDD" id="cd07505">
    <property type="entry name" value="HAD_BPGM-like"/>
    <property type="match status" value="1"/>
</dbReference>
<comment type="similarity">
    <text evidence="1">Belongs to the HAD-like hydrolase superfamily. CbbY/CbbZ/Gph/YieH family.</text>
</comment>
<dbReference type="AlphaFoldDB" id="A0A6N3H016"/>
<dbReference type="InterPro" id="IPR023198">
    <property type="entry name" value="PGP-like_dom2"/>
</dbReference>
<dbReference type="InterPro" id="IPR023214">
    <property type="entry name" value="HAD_sf"/>
</dbReference>
<evidence type="ECO:0000313" key="3">
    <source>
        <dbReference type="EMBL" id="VYU70254.1"/>
    </source>
</evidence>
<dbReference type="InterPro" id="IPR051806">
    <property type="entry name" value="HAD-like_SPP"/>
</dbReference>
<evidence type="ECO:0000256" key="1">
    <source>
        <dbReference type="ARBA" id="ARBA00006171"/>
    </source>
</evidence>
<dbReference type="InterPro" id="IPR006439">
    <property type="entry name" value="HAD-SF_hydro_IA"/>
</dbReference>
<dbReference type="GO" id="GO:0046872">
    <property type="term" value="F:metal ion binding"/>
    <property type="evidence" value="ECO:0007669"/>
    <property type="project" value="UniProtKB-KW"/>
</dbReference>
<dbReference type="NCBIfam" id="TIGR01509">
    <property type="entry name" value="HAD-SF-IA-v3"/>
    <property type="match status" value="1"/>
</dbReference>
<dbReference type="GO" id="GO:0050308">
    <property type="term" value="F:sugar-phosphatase activity"/>
    <property type="evidence" value="ECO:0007669"/>
    <property type="project" value="TreeGrafter"/>
</dbReference>
<dbReference type="PANTHER" id="PTHR43481:SF4">
    <property type="entry name" value="GLYCEROL-1-PHOSPHATE PHOSPHOHYDROLASE 1-RELATED"/>
    <property type="match status" value="1"/>
</dbReference>
<keyword evidence="2" id="KW-0479">Metal-binding</keyword>
<gene>
    <name evidence="3" type="primary">yqaB_2</name>
    <name evidence="3" type="ORF">EMLFYP7_03523</name>
</gene>
<accession>A0A6N3H016</accession>
<sequence length="203" mass="22345">MSLRYRALIFDMDGTLFNTEPLHRRAWREVFGRFNITFSDEEIIRFNGSSPLDVARALIHSKECHLDPSEIAAQKKLAVERMFAEEKIGKLPAADLVRYYAGQCPIALGTGSGADTASVLLARFDFLACFNAIVSADDVAKHKPSPDTFLRCAKLINVAPAECVVFEDSALGIQAAANAGMDVIDVNGKTSDMLFQFIRQVNL</sequence>
<dbReference type="SFLD" id="SFLDG01129">
    <property type="entry name" value="C1.5:_HAD__Beta-PGM__Phosphata"/>
    <property type="match status" value="1"/>
</dbReference>
<dbReference type="SUPFAM" id="SSF56784">
    <property type="entry name" value="HAD-like"/>
    <property type="match status" value="1"/>
</dbReference>
<dbReference type="Gene3D" id="1.10.150.240">
    <property type="entry name" value="Putative phosphatase, domain 2"/>
    <property type="match status" value="1"/>
</dbReference>
<dbReference type="RefSeq" id="WP_156566882.1">
    <property type="nucleotide sequence ID" value="NZ_CACRTZ010000037.1"/>
</dbReference>
<dbReference type="InterPro" id="IPR010976">
    <property type="entry name" value="B-phosphoglucomutase_hydrolase"/>
</dbReference>
<dbReference type="NCBIfam" id="TIGR02009">
    <property type="entry name" value="PGMB-YQAB-SF"/>
    <property type="match status" value="1"/>
</dbReference>